<proteinExistence type="predicted"/>
<evidence type="ECO:0000256" key="1">
    <source>
        <dbReference type="ARBA" id="ARBA00023015"/>
    </source>
</evidence>
<dbReference type="InterPro" id="IPR009057">
    <property type="entry name" value="Homeodomain-like_sf"/>
</dbReference>
<dbReference type="PANTHER" id="PTHR43280">
    <property type="entry name" value="ARAC-FAMILY TRANSCRIPTIONAL REGULATOR"/>
    <property type="match status" value="1"/>
</dbReference>
<evidence type="ECO:0000256" key="2">
    <source>
        <dbReference type="ARBA" id="ARBA00023125"/>
    </source>
</evidence>
<dbReference type="Pfam" id="PF02311">
    <property type="entry name" value="AraC_binding"/>
    <property type="match status" value="1"/>
</dbReference>
<dbReference type="SUPFAM" id="SSF46689">
    <property type="entry name" value="Homeodomain-like"/>
    <property type="match status" value="1"/>
</dbReference>
<reference evidence="5 6" key="1">
    <citation type="submission" date="2009-01" db="EMBL/GenBank/DDBJ databases">
        <authorList>
            <person name="Fulton L."/>
            <person name="Clifton S."/>
            <person name="Fulton B."/>
            <person name="Xu J."/>
            <person name="Minx P."/>
            <person name="Pepin K.H."/>
            <person name="Johnson M."/>
            <person name="Bhonagiri V."/>
            <person name="Nash W.E."/>
            <person name="Mardis E.R."/>
            <person name="Wilson R.K."/>
        </authorList>
    </citation>
    <scope>NUCLEOTIDE SEQUENCE [LARGE SCALE GENOMIC DNA]</scope>
    <source>
        <strain evidence="5 6">DSM 5476</strain>
    </source>
</reference>
<keyword evidence="2" id="KW-0238">DNA-binding</keyword>
<dbReference type="SMART" id="SM00342">
    <property type="entry name" value="HTH_ARAC"/>
    <property type="match status" value="1"/>
</dbReference>
<dbReference type="PANTHER" id="PTHR43280:SF28">
    <property type="entry name" value="HTH-TYPE TRANSCRIPTIONAL ACTIVATOR RHAS"/>
    <property type="match status" value="1"/>
</dbReference>
<protein>
    <submittedName>
        <fullName evidence="5">Transcriptional regulator, AraC family</fullName>
    </submittedName>
</protein>
<dbReference type="GO" id="GO:0043565">
    <property type="term" value="F:sequence-specific DNA binding"/>
    <property type="evidence" value="ECO:0007669"/>
    <property type="project" value="InterPro"/>
</dbReference>
<feature type="domain" description="HTH araC/xylS-type" evidence="4">
    <location>
        <begin position="227"/>
        <end position="324"/>
    </location>
</feature>
<keyword evidence="3" id="KW-0804">Transcription</keyword>
<dbReference type="Gene3D" id="2.60.120.10">
    <property type="entry name" value="Jelly Rolls"/>
    <property type="match status" value="1"/>
</dbReference>
<evidence type="ECO:0000313" key="5">
    <source>
        <dbReference type="EMBL" id="EEG29442.1"/>
    </source>
</evidence>
<evidence type="ECO:0000256" key="3">
    <source>
        <dbReference type="ARBA" id="ARBA00023163"/>
    </source>
</evidence>
<keyword evidence="1" id="KW-0805">Transcription regulation</keyword>
<reference evidence="5 6" key="2">
    <citation type="submission" date="2009-02" db="EMBL/GenBank/DDBJ databases">
        <title>Draft genome sequence of Clostridium methylpentosum (DSM 5476).</title>
        <authorList>
            <person name="Sudarsanam P."/>
            <person name="Ley R."/>
            <person name="Guruge J."/>
            <person name="Turnbaugh P.J."/>
            <person name="Mahowald M."/>
            <person name="Liep D."/>
            <person name="Gordon J."/>
        </authorList>
    </citation>
    <scope>NUCLEOTIDE SEQUENCE [LARGE SCALE GENOMIC DNA]</scope>
    <source>
        <strain evidence="5 6">DSM 5476</strain>
    </source>
</reference>
<dbReference type="STRING" id="537013.CLOSTMETH_02959"/>
<dbReference type="InterPro" id="IPR014710">
    <property type="entry name" value="RmlC-like_jellyroll"/>
</dbReference>
<dbReference type="InterPro" id="IPR003313">
    <property type="entry name" value="AraC-bd"/>
</dbReference>
<dbReference type="PROSITE" id="PS01124">
    <property type="entry name" value="HTH_ARAC_FAMILY_2"/>
    <property type="match status" value="1"/>
</dbReference>
<keyword evidence="6" id="KW-1185">Reference proteome</keyword>
<gene>
    <name evidence="5" type="ORF">CLOSTMETH_02959</name>
</gene>
<dbReference type="HOGENOM" id="CLU_000445_88_0_9"/>
<name>C0EGG6_9FIRM</name>
<evidence type="ECO:0000313" key="6">
    <source>
        <dbReference type="Proteomes" id="UP000003340"/>
    </source>
</evidence>
<dbReference type="SUPFAM" id="SSF51215">
    <property type="entry name" value="Regulatory protein AraC"/>
    <property type="match status" value="1"/>
</dbReference>
<dbReference type="InterPro" id="IPR037923">
    <property type="entry name" value="HTH-like"/>
</dbReference>
<dbReference type="Gene3D" id="1.10.10.60">
    <property type="entry name" value="Homeodomain-like"/>
    <property type="match status" value="2"/>
</dbReference>
<sequence length="334" mass="39773">MEQIDQFIQKHREWELETAQRIPKKLSMKRPLLDQRKPRIVLGRFSENNSIKVMLHHLACFSDEDFFHCHDFFEMIYVYRGNCLQRFPDKEFTMREHDLLLLNPYTIHAPYTIKNEDSVFNILISKTLFERSLLSLISDNRIFSEFIINCLYQSSKSNDYLYFPANENEPVLDLVESIIIEYLEKELSYQKVMEASLVLLFAKLSRIYHKRFSSEVLENQKNTQTIVSILAYINENAPNVSLESISERFNYSTGHLSRMIHQFTGKPYSQIVQKFKIERARSYLENSELTIPEIMELSGFHSANYFYRMFKKFYLMTPNEYRSNYAAANKIEKL</sequence>
<dbReference type="GO" id="GO:0003700">
    <property type="term" value="F:DNA-binding transcription factor activity"/>
    <property type="evidence" value="ECO:0007669"/>
    <property type="project" value="InterPro"/>
</dbReference>
<comment type="caution">
    <text evidence="5">The sequence shown here is derived from an EMBL/GenBank/DDBJ whole genome shotgun (WGS) entry which is preliminary data.</text>
</comment>
<accession>C0EGG6</accession>
<dbReference type="Pfam" id="PF12833">
    <property type="entry name" value="HTH_18"/>
    <property type="match status" value="1"/>
</dbReference>
<dbReference type="EMBL" id="ACEC01000102">
    <property type="protein sequence ID" value="EEG29442.1"/>
    <property type="molecule type" value="Genomic_DNA"/>
</dbReference>
<dbReference type="InterPro" id="IPR018060">
    <property type="entry name" value="HTH_AraC"/>
</dbReference>
<dbReference type="eggNOG" id="COG2207">
    <property type="taxonomic scope" value="Bacteria"/>
</dbReference>
<dbReference type="Proteomes" id="UP000003340">
    <property type="component" value="Unassembled WGS sequence"/>
</dbReference>
<evidence type="ECO:0000259" key="4">
    <source>
        <dbReference type="PROSITE" id="PS01124"/>
    </source>
</evidence>
<organism evidence="5 6">
    <name type="scientific">[Clostridium] methylpentosum DSM 5476</name>
    <dbReference type="NCBI Taxonomy" id="537013"/>
    <lineage>
        <taxon>Bacteria</taxon>
        <taxon>Bacillati</taxon>
        <taxon>Bacillota</taxon>
        <taxon>Clostridia</taxon>
        <taxon>Eubacteriales</taxon>
        <taxon>Oscillospiraceae</taxon>
        <taxon>Oscillospiraceae incertae sedis</taxon>
    </lineage>
</organism>
<dbReference type="AlphaFoldDB" id="C0EGG6"/>